<organism evidence="3 4">
    <name type="scientific">Metabacillus niabensis</name>
    <dbReference type="NCBI Taxonomy" id="324854"/>
    <lineage>
        <taxon>Bacteria</taxon>
        <taxon>Bacillati</taxon>
        <taxon>Bacillota</taxon>
        <taxon>Bacilli</taxon>
        <taxon>Bacillales</taxon>
        <taxon>Bacillaceae</taxon>
        <taxon>Metabacillus</taxon>
    </lineage>
</organism>
<evidence type="ECO:0000313" key="4">
    <source>
        <dbReference type="Proteomes" id="UP001232245"/>
    </source>
</evidence>
<dbReference type="InterPro" id="IPR052920">
    <property type="entry name" value="DNA-binding_regulatory"/>
</dbReference>
<sequence length="312" mass="36112">MIPQWLLYSIMTCISACVVFAFIASWLLLSPRRVSYEKTFKIGIQRGEIDERTFNSIKKEELFIPSYYGYKLHGMFFPVENGKKVVIIAHGITWSLFGSFKYVKMFQKRGFHVLLCDHRYHGLSGGKYTSYGFYEKDDLKAWIDYLEKRFGGNTFIGLLGESLGAASALELSKRDRRVKFCIADCSFSDFQSLLRIRLKMDFKLGIYPLIDFVNFIVKLKHGWSFPDISPIKGLEKTKTPILFIHGKEDTFIPLDMTLEMFRRKAGTKKLYLVPKAGHAEAFNTDPAGYEKKVIEFIQMIDQFVSSEKMKSY</sequence>
<evidence type="ECO:0000313" key="3">
    <source>
        <dbReference type="EMBL" id="MDQ0226495.1"/>
    </source>
</evidence>
<protein>
    <submittedName>
        <fullName evidence="3">Fermentation-respiration switch protein FrsA (DUF1100 family)</fullName>
    </submittedName>
</protein>
<keyword evidence="4" id="KW-1185">Reference proteome</keyword>
<dbReference type="EMBL" id="JAUSTZ010000005">
    <property type="protein sequence ID" value="MDQ0226495.1"/>
    <property type="molecule type" value="Genomic_DNA"/>
</dbReference>
<accession>A0ABT9Z2L8</accession>
<evidence type="ECO:0000256" key="1">
    <source>
        <dbReference type="SAM" id="Phobius"/>
    </source>
</evidence>
<dbReference type="Pfam" id="PF12146">
    <property type="entry name" value="Hydrolase_4"/>
    <property type="match status" value="1"/>
</dbReference>
<keyword evidence="1" id="KW-1133">Transmembrane helix</keyword>
<feature type="transmembrane region" description="Helical" evidence="1">
    <location>
        <begin position="6"/>
        <end position="29"/>
    </location>
</feature>
<comment type="caution">
    <text evidence="3">The sequence shown here is derived from an EMBL/GenBank/DDBJ whole genome shotgun (WGS) entry which is preliminary data.</text>
</comment>
<dbReference type="PANTHER" id="PTHR43358:SF5">
    <property type="entry name" value="EXPORTED PROTEIN"/>
    <property type="match status" value="1"/>
</dbReference>
<dbReference type="Gene3D" id="3.40.50.1820">
    <property type="entry name" value="alpha/beta hydrolase"/>
    <property type="match status" value="1"/>
</dbReference>
<name>A0ABT9Z2L8_9BACI</name>
<feature type="domain" description="Serine aminopeptidase S33" evidence="2">
    <location>
        <begin position="83"/>
        <end position="177"/>
    </location>
</feature>
<keyword evidence="1" id="KW-0812">Transmembrane</keyword>
<dbReference type="PANTHER" id="PTHR43358">
    <property type="entry name" value="ALPHA/BETA-HYDROLASE"/>
    <property type="match status" value="1"/>
</dbReference>
<dbReference type="InterPro" id="IPR022742">
    <property type="entry name" value="Hydrolase_4"/>
</dbReference>
<gene>
    <name evidence="3" type="ORF">J2S02_002840</name>
</gene>
<keyword evidence="1" id="KW-0472">Membrane</keyword>
<dbReference type="SUPFAM" id="SSF53474">
    <property type="entry name" value="alpha/beta-Hydrolases"/>
    <property type="match status" value="1"/>
</dbReference>
<dbReference type="Proteomes" id="UP001232245">
    <property type="component" value="Unassembled WGS sequence"/>
</dbReference>
<dbReference type="RefSeq" id="WP_233452139.1">
    <property type="nucleotide sequence ID" value="NZ_CADEPK010000030.1"/>
</dbReference>
<reference evidence="3 4" key="1">
    <citation type="submission" date="2023-07" db="EMBL/GenBank/DDBJ databases">
        <title>Genomic Encyclopedia of Type Strains, Phase IV (KMG-IV): sequencing the most valuable type-strain genomes for metagenomic binning, comparative biology and taxonomic classification.</title>
        <authorList>
            <person name="Goeker M."/>
        </authorList>
    </citation>
    <scope>NUCLEOTIDE SEQUENCE [LARGE SCALE GENOMIC DNA]</scope>
    <source>
        <strain evidence="3 4">DSM 17723</strain>
    </source>
</reference>
<proteinExistence type="predicted"/>
<evidence type="ECO:0000259" key="2">
    <source>
        <dbReference type="Pfam" id="PF12146"/>
    </source>
</evidence>
<dbReference type="InterPro" id="IPR029058">
    <property type="entry name" value="AB_hydrolase_fold"/>
</dbReference>